<geneLocation type="plasmid" evidence="4 5">
    <name>unnamed1</name>
</geneLocation>
<dbReference type="GO" id="GO:0006355">
    <property type="term" value="P:regulation of DNA-templated transcription"/>
    <property type="evidence" value="ECO:0007669"/>
    <property type="project" value="InterPro"/>
</dbReference>
<evidence type="ECO:0000313" key="4">
    <source>
        <dbReference type="EMBL" id="AUN33598.1"/>
    </source>
</evidence>
<dbReference type="Pfam" id="PF00196">
    <property type="entry name" value="GerE"/>
    <property type="match status" value="2"/>
</dbReference>
<evidence type="ECO:0000256" key="3">
    <source>
        <dbReference type="ARBA" id="ARBA00023163"/>
    </source>
</evidence>
<reference evidence="4 5" key="1">
    <citation type="submission" date="2017-12" db="EMBL/GenBank/DDBJ databases">
        <title>Genomes of bacteria within cyanobacterial aggregates.</title>
        <authorList>
            <person name="Cai H."/>
        </authorList>
    </citation>
    <scope>NUCLEOTIDE SEQUENCE [LARGE SCALE GENOMIC DNA]</scope>
    <source>
        <strain evidence="4 5">TH16</strain>
        <plasmid evidence="4 5">unnamed1</plasmid>
    </source>
</reference>
<keyword evidence="1" id="KW-0805">Transcription regulation</keyword>
<dbReference type="OrthoDB" id="9782655at2"/>
<dbReference type="SMART" id="SM00421">
    <property type="entry name" value="HTH_LUXR"/>
    <property type="match status" value="2"/>
</dbReference>
<dbReference type="RefSeq" id="WP_102115106.1">
    <property type="nucleotide sequence ID" value="NZ_BMGN01000001.1"/>
</dbReference>
<protein>
    <submittedName>
        <fullName evidence="4">Uncharacterized protein</fullName>
    </submittedName>
</protein>
<evidence type="ECO:0000256" key="1">
    <source>
        <dbReference type="ARBA" id="ARBA00023015"/>
    </source>
</evidence>
<dbReference type="SUPFAM" id="SSF46894">
    <property type="entry name" value="C-terminal effector domain of the bipartite response regulators"/>
    <property type="match status" value="2"/>
</dbReference>
<sequence length="143" mass="15571">MSPMLTPRERQVLALTGRGLKNGEIAAQLGVSELTIRKHRSSIMQKAGLRSTAQLIAFAGGNSPSVEVDQAPVEPAPLSWDQLRPREAEVVRHIVSGCTSKEIARLLKISPLTVQKHRERARAKLGVHTVGEMITRGRVTLPA</sequence>
<keyword evidence="3" id="KW-0804">Transcription</keyword>
<evidence type="ECO:0000256" key="2">
    <source>
        <dbReference type="ARBA" id="ARBA00023125"/>
    </source>
</evidence>
<evidence type="ECO:0000313" key="5">
    <source>
        <dbReference type="Proteomes" id="UP000234752"/>
    </source>
</evidence>
<dbReference type="PANTHER" id="PTHR44688:SF16">
    <property type="entry name" value="DNA-BINDING TRANSCRIPTIONAL ACTIVATOR DEVR_DOSR"/>
    <property type="match status" value="1"/>
</dbReference>
<name>A0A2K9NKJ7_9PROT</name>
<keyword evidence="4" id="KW-0614">Plasmid</keyword>
<dbReference type="CDD" id="cd06170">
    <property type="entry name" value="LuxR_C_like"/>
    <property type="match status" value="2"/>
</dbReference>
<dbReference type="EMBL" id="CP025613">
    <property type="protein sequence ID" value="AUN33598.1"/>
    <property type="molecule type" value="Genomic_DNA"/>
</dbReference>
<dbReference type="PRINTS" id="PR00038">
    <property type="entry name" value="HTHLUXR"/>
</dbReference>
<organism evidence="4 5">
    <name type="scientific">Niveispirillum cyanobacteriorum</name>
    <dbReference type="NCBI Taxonomy" id="1612173"/>
    <lineage>
        <taxon>Bacteria</taxon>
        <taxon>Pseudomonadati</taxon>
        <taxon>Pseudomonadota</taxon>
        <taxon>Alphaproteobacteria</taxon>
        <taxon>Rhodospirillales</taxon>
        <taxon>Azospirillaceae</taxon>
        <taxon>Niveispirillum</taxon>
    </lineage>
</organism>
<proteinExistence type="predicted"/>
<dbReference type="PROSITE" id="PS00622">
    <property type="entry name" value="HTH_LUXR_1"/>
    <property type="match status" value="2"/>
</dbReference>
<dbReference type="AlphaFoldDB" id="A0A2K9NKJ7"/>
<keyword evidence="5" id="KW-1185">Reference proteome</keyword>
<dbReference type="KEGG" id="ncb:C0V82_24995"/>
<dbReference type="PROSITE" id="PS50043">
    <property type="entry name" value="HTH_LUXR_2"/>
    <property type="match status" value="2"/>
</dbReference>
<keyword evidence="2" id="KW-0238">DNA-binding</keyword>
<dbReference type="Gene3D" id="1.10.10.10">
    <property type="entry name" value="Winged helix-like DNA-binding domain superfamily/Winged helix DNA-binding domain"/>
    <property type="match status" value="2"/>
</dbReference>
<dbReference type="InterPro" id="IPR016032">
    <property type="entry name" value="Sig_transdc_resp-reg_C-effctor"/>
</dbReference>
<dbReference type="GO" id="GO:0003677">
    <property type="term" value="F:DNA binding"/>
    <property type="evidence" value="ECO:0007669"/>
    <property type="project" value="UniProtKB-KW"/>
</dbReference>
<dbReference type="InterPro" id="IPR036388">
    <property type="entry name" value="WH-like_DNA-bd_sf"/>
</dbReference>
<dbReference type="Proteomes" id="UP000234752">
    <property type="component" value="Plasmid unnamed1"/>
</dbReference>
<accession>A0A2K9NKJ7</accession>
<dbReference type="PANTHER" id="PTHR44688">
    <property type="entry name" value="DNA-BINDING TRANSCRIPTIONAL ACTIVATOR DEVR_DOSR"/>
    <property type="match status" value="1"/>
</dbReference>
<gene>
    <name evidence="4" type="ORF">C0V82_24995</name>
</gene>
<dbReference type="InterPro" id="IPR000792">
    <property type="entry name" value="Tscrpt_reg_LuxR_C"/>
</dbReference>